<evidence type="ECO:0000313" key="3">
    <source>
        <dbReference type="EMBL" id="GAA4791441.1"/>
    </source>
</evidence>
<comment type="caution">
    <text evidence="3">The sequence shown here is derived from an EMBL/GenBank/DDBJ whole genome shotgun (WGS) entry which is preliminary data.</text>
</comment>
<evidence type="ECO:0000313" key="4">
    <source>
        <dbReference type="Proteomes" id="UP001501265"/>
    </source>
</evidence>
<name>A0ABP9B6P1_9ACTN</name>
<keyword evidence="4" id="KW-1185">Reference proteome</keyword>
<dbReference type="Pfam" id="PF07179">
    <property type="entry name" value="SseB"/>
    <property type="match status" value="1"/>
</dbReference>
<dbReference type="Proteomes" id="UP001501265">
    <property type="component" value="Unassembled WGS sequence"/>
</dbReference>
<gene>
    <name evidence="3" type="ORF">GCM10023220_16110</name>
</gene>
<feature type="domain" description="SseB protein N-terminal" evidence="2">
    <location>
        <begin position="60"/>
        <end position="172"/>
    </location>
</feature>
<feature type="region of interest" description="Disordered" evidence="1">
    <location>
        <begin position="1"/>
        <end position="64"/>
    </location>
</feature>
<proteinExistence type="predicted"/>
<accession>A0ABP9B6P1</accession>
<organism evidence="3 4">
    <name type="scientific">Streptomyces ziwulingensis</name>
    <dbReference type="NCBI Taxonomy" id="1045501"/>
    <lineage>
        <taxon>Bacteria</taxon>
        <taxon>Bacillati</taxon>
        <taxon>Actinomycetota</taxon>
        <taxon>Actinomycetes</taxon>
        <taxon>Kitasatosporales</taxon>
        <taxon>Streptomycetaceae</taxon>
        <taxon>Streptomyces</taxon>
    </lineage>
</organism>
<evidence type="ECO:0000256" key="1">
    <source>
        <dbReference type="SAM" id="MobiDB-lite"/>
    </source>
</evidence>
<dbReference type="EMBL" id="BAABIG010000017">
    <property type="protein sequence ID" value="GAA4791441.1"/>
    <property type="molecule type" value="Genomic_DNA"/>
</dbReference>
<sequence>MVRPRVNPRDRTGLPPEPSGTRAGTTPVPIAPSGGPHDRRYQGFAMDTPANDPTATPARQALDSLSVNTEDTVALDTLAGSEVLVPVPDDAGEEDAVSEETLALPVLEQSGGGQVVPVFTSEREMAGLLPSVSRYRLVPLGALAAQWPAEDLSLSIDAGSEHRLTLTSQGVRTLLARP</sequence>
<protein>
    <recommendedName>
        <fullName evidence="2">SseB protein N-terminal domain-containing protein</fullName>
    </recommendedName>
</protein>
<evidence type="ECO:0000259" key="2">
    <source>
        <dbReference type="Pfam" id="PF07179"/>
    </source>
</evidence>
<reference evidence="4" key="1">
    <citation type="journal article" date="2019" name="Int. J. Syst. Evol. Microbiol.">
        <title>The Global Catalogue of Microorganisms (GCM) 10K type strain sequencing project: providing services to taxonomists for standard genome sequencing and annotation.</title>
        <authorList>
            <consortium name="The Broad Institute Genomics Platform"/>
            <consortium name="The Broad Institute Genome Sequencing Center for Infectious Disease"/>
            <person name="Wu L."/>
            <person name="Ma J."/>
        </authorList>
    </citation>
    <scope>NUCLEOTIDE SEQUENCE [LARGE SCALE GENOMIC DNA]</scope>
    <source>
        <strain evidence="4">JCM 18081</strain>
    </source>
</reference>
<dbReference type="InterPro" id="IPR009839">
    <property type="entry name" value="SseB_N"/>
</dbReference>